<dbReference type="GO" id="GO:0019441">
    <property type="term" value="P:L-tryptophan catabolic process to kynurenine"/>
    <property type="evidence" value="ECO:0007669"/>
    <property type="project" value="InterPro"/>
</dbReference>
<gene>
    <name evidence="1" type="ORF">ENO04_03400</name>
</gene>
<accession>A0A7C1IDC3</accession>
<dbReference type="PANTHER" id="PTHR31118:SF32">
    <property type="entry name" value="KYNURENINE FORMAMIDASE"/>
    <property type="match status" value="1"/>
</dbReference>
<dbReference type="PANTHER" id="PTHR31118">
    <property type="entry name" value="CYCLASE-LIKE PROTEIN 2"/>
    <property type="match status" value="1"/>
</dbReference>
<name>A0A7C1IDC3_9CREN</name>
<dbReference type="Gene3D" id="3.50.30.50">
    <property type="entry name" value="Putative cyclase"/>
    <property type="match status" value="1"/>
</dbReference>
<evidence type="ECO:0000313" key="1">
    <source>
        <dbReference type="EMBL" id="HDS10650.1"/>
    </source>
</evidence>
<comment type="caution">
    <text evidence="1">The sequence shown here is derived from an EMBL/GenBank/DDBJ whole genome shotgun (WGS) entry which is preliminary data.</text>
</comment>
<dbReference type="InterPro" id="IPR037175">
    <property type="entry name" value="KFase_sf"/>
</dbReference>
<protein>
    <submittedName>
        <fullName evidence="1">Cyclase family protein</fullName>
    </submittedName>
</protein>
<reference evidence="1" key="1">
    <citation type="journal article" date="2020" name="mSystems">
        <title>Genome- and Community-Level Interaction Insights into Carbon Utilization and Element Cycling Functions of Hydrothermarchaeota in Hydrothermal Sediment.</title>
        <authorList>
            <person name="Zhou Z."/>
            <person name="Liu Y."/>
            <person name="Xu W."/>
            <person name="Pan J."/>
            <person name="Luo Z.H."/>
            <person name="Li M."/>
        </authorList>
    </citation>
    <scope>NUCLEOTIDE SEQUENCE [LARGE SCALE GENOMIC DNA]</scope>
    <source>
        <strain evidence="1">SpSt-123</strain>
    </source>
</reference>
<dbReference type="EMBL" id="DSDY01000106">
    <property type="protein sequence ID" value="HDS10650.1"/>
    <property type="molecule type" value="Genomic_DNA"/>
</dbReference>
<dbReference type="Pfam" id="PF04199">
    <property type="entry name" value="Cyclase"/>
    <property type="match status" value="1"/>
</dbReference>
<dbReference type="AlphaFoldDB" id="A0A7C1IDC3"/>
<dbReference type="InterPro" id="IPR007325">
    <property type="entry name" value="KFase/CYL"/>
</dbReference>
<dbReference type="SUPFAM" id="SSF102198">
    <property type="entry name" value="Putative cyclase"/>
    <property type="match status" value="1"/>
</dbReference>
<proteinExistence type="predicted"/>
<dbReference type="GO" id="GO:0004061">
    <property type="term" value="F:arylformamidase activity"/>
    <property type="evidence" value="ECO:0007669"/>
    <property type="project" value="InterPro"/>
</dbReference>
<organism evidence="1">
    <name type="scientific">Fervidicoccus fontis</name>
    <dbReference type="NCBI Taxonomy" id="683846"/>
    <lineage>
        <taxon>Archaea</taxon>
        <taxon>Thermoproteota</taxon>
        <taxon>Thermoprotei</taxon>
        <taxon>Fervidicoccales</taxon>
        <taxon>Fervidicoccaceae</taxon>
        <taxon>Fervidicoccus</taxon>
    </lineage>
</organism>
<sequence length="278" mass="31851">MTKYIPKPLYKWGNLIKWDEARLYDLSQPLGILTPPFPTYPPFKMYWIKVLPEHRVQAQAIETPWHIGTHMDGPLHFVPGSPGIGEIPLDHWVGEGVIIDISDEVEDLSIYTSEMIEKKAREHNLEIKNGDILIIHTGYYKYQWDQPTADTVRYQLKHPGPTKEFAKWCVQKKLKWTGVDAVSQDHPLNTVIRRVRPDIAEEFKEKYGKPVDEAMPWPENYQVLHTYTFPRGVFHAENLGGEIGKVLNKRCLIVGAPIKVVGAESAFARIFAICNGPE</sequence>